<evidence type="ECO:0000313" key="1">
    <source>
        <dbReference type="EMBL" id="KAJ8664283.1"/>
    </source>
</evidence>
<feature type="non-terminal residue" evidence="1">
    <location>
        <position position="116"/>
    </location>
</feature>
<keyword evidence="2" id="KW-1185">Reference proteome</keyword>
<protein>
    <submittedName>
        <fullName evidence="1">Uncharacterized protein</fullName>
    </submittedName>
</protein>
<accession>A0ACC2MZQ6</accession>
<sequence>MELVVLLLVIYGFFVKVSTEGTTGLPPTLSSIEVQVRSLPGFGDLKKYLDQCRRGEITNDLPSNFQEESQSLATEWPEVHGTDGTLTETHPLFNEAGPSSGSHDTLCCSALSHAQP</sequence>
<reference evidence="1" key="1">
    <citation type="submission" date="2023-04" db="EMBL/GenBank/DDBJ databases">
        <title>A chromosome-level genome assembly of the parasitoid wasp Eretmocerus hayati.</title>
        <authorList>
            <person name="Zhong Y."/>
            <person name="Liu S."/>
            <person name="Liu Y."/>
        </authorList>
    </citation>
    <scope>NUCLEOTIDE SEQUENCE</scope>
    <source>
        <strain evidence="1">ZJU_SS_LIU_2023</strain>
    </source>
</reference>
<dbReference type="EMBL" id="CM056744">
    <property type="protein sequence ID" value="KAJ8664283.1"/>
    <property type="molecule type" value="Genomic_DNA"/>
</dbReference>
<comment type="caution">
    <text evidence="1">The sequence shown here is derived from an EMBL/GenBank/DDBJ whole genome shotgun (WGS) entry which is preliminary data.</text>
</comment>
<dbReference type="Proteomes" id="UP001239111">
    <property type="component" value="Chromosome 4"/>
</dbReference>
<proteinExistence type="predicted"/>
<name>A0ACC2MZQ6_9HYME</name>
<evidence type="ECO:0000313" key="2">
    <source>
        <dbReference type="Proteomes" id="UP001239111"/>
    </source>
</evidence>
<organism evidence="1 2">
    <name type="scientific">Eretmocerus hayati</name>
    <dbReference type="NCBI Taxonomy" id="131215"/>
    <lineage>
        <taxon>Eukaryota</taxon>
        <taxon>Metazoa</taxon>
        <taxon>Ecdysozoa</taxon>
        <taxon>Arthropoda</taxon>
        <taxon>Hexapoda</taxon>
        <taxon>Insecta</taxon>
        <taxon>Pterygota</taxon>
        <taxon>Neoptera</taxon>
        <taxon>Endopterygota</taxon>
        <taxon>Hymenoptera</taxon>
        <taxon>Apocrita</taxon>
        <taxon>Proctotrupomorpha</taxon>
        <taxon>Chalcidoidea</taxon>
        <taxon>Aphelinidae</taxon>
        <taxon>Aphelininae</taxon>
        <taxon>Eretmocerus</taxon>
    </lineage>
</organism>
<gene>
    <name evidence="1" type="ORF">QAD02_005945</name>
</gene>